<name>A0A972FA57_9RHOO</name>
<dbReference type="AlphaFoldDB" id="A0A972FA57"/>
<accession>A0A972FA57</accession>
<dbReference type="Proteomes" id="UP000599523">
    <property type="component" value="Unassembled WGS sequence"/>
</dbReference>
<sequence>RMRPVFHWAPHRIHAHIAITVLALLLERVIEHACQDTWRNIRDDLKRIQLAQLSSPNGMVWQITEPTADAANRLKALKIKPPPPVLKLD</sequence>
<proteinExistence type="predicted"/>
<reference evidence="1" key="1">
    <citation type="submission" date="2019-12" db="EMBL/GenBank/DDBJ databases">
        <title>Comparative genomics gives insights into the taxonomy of the Azoarcus-Aromatoleum group and reveals separate origins of nif in the plant-associated Azoarcus and non-plant-associated Aromatoleum sub-groups.</title>
        <authorList>
            <person name="Lafos M."/>
            <person name="Maluk M."/>
            <person name="Batista M."/>
            <person name="Junghare M."/>
            <person name="Carmona M."/>
            <person name="Faoro H."/>
            <person name="Cruz L.M."/>
            <person name="Battistoni F."/>
            <person name="De Souza E."/>
            <person name="Pedrosa F."/>
            <person name="Chen W.-M."/>
            <person name="Poole P.S."/>
            <person name="Dixon R.A."/>
            <person name="James E.K."/>
        </authorList>
    </citation>
    <scope>NUCLEOTIDE SEQUENCE</scope>
    <source>
        <strain evidence="1">NSC3</strain>
    </source>
</reference>
<evidence type="ECO:0000313" key="2">
    <source>
        <dbReference type="Proteomes" id="UP000599523"/>
    </source>
</evidence>
<keyword evidence="2" id="KW-1185">Reference proteome</keyword>
<dbReference type="EMBL" id="WTVM01000243">
    <property type="protein sequence ID" value="NMG05218.1"/>
    <property type="molecule type" value="Genomic_DNA"/>
</dbReference>
<protein>
    <submittedName>
        <fullName evidence="1">Transposase</fullName>
    </submittedName>
</protein>
<evidence type="ECO:0000313" key="1">
    <source>
        <dbReference type="EMBL" id="NMG05218.1"/>
    </source>
</evidence>
<gene>
    <name evidence="1" type="ORF">GPA21_19970</name>
</gene>
<comment type="caution">
    <text evidence="1">The sequence shown here is derived from an EMBL/GenBank/DDBJ whole genome shotgun (WGS) entry which is preliminary data.</text>
</comment>
<organism evidence="1 2">
    <name type="scientific">Azoarcus taiwanensis</name>
    <dbReference type="NCBI Taxonomy" id="666964"/>
    <lineage>
        <taxon>Bacteria</taxon>
        <taxon>Pseudomonadati</taxon>
        <taxon>Pseudomonadota</taxon>
        <taxon>Betaproteobacteria</taxon>
        <taxon>Rhodocyclales</taxon>
        <taxon>Zoogloeaceae</taxon>
        <taxon>Azoarcus</taxon>
    </lineage>
</organism>
<feature type="non-terminal residue" evidence="1">
    <location>
        <position position="1"/>
    </location>
</feature>